<protein>
    <submittedName>
        <fullName evidence="1">Uncharacterized protein</fullName>
    </submittedName>
</protein>
<gene>
    <name evidence="1" type="ORF">AQPE_1490</name>
</gene>
<sequence>MSRKSVLRNKIYGTFILNIGYLREFGSNNPDFLFSTQ</sequence>
<keyword evidence="2" id="KW-1185">Reference proteome</keyword>
<dbReference type="Proteomes" id="UP001193389">
    <property type="component" value="Chromosome"/>
</dbReference>
<evidence type="ECO:0000313" key="2">
    <source>
        <dbReference type="Proteomes" id="UP001193389"/>
    </source>
</evidence>
<name>A0A5K7S6Z0_9BACT</name>
<evidence type="ECO:0000313" key="1">
    <source>
        <dbReference type="EMBL" id="BBE17341.1"/>
    </source>
</evidence>
<accession>A0A5K7S6Z0</accession>
<organism evidence="1 2">
    <name type="scientific">Aquipluma nitroreducens</name>
    <dbReference type="NCBI Taxonomy" id="2010828"/>
    <lineage>
        <taxon>Bacteria</taxon>
        <taxon>Pseudomonadati</taxon>
        <taxon>Bacteroidota</taxon>
        <taxon>Bacteroidia</taxon>
        <taxon>Marinilabiliales</taxon>
        <taxon>Prolixibacteraceae</taxon>
        <taxon>Aquipluma</taxon>
    </lineage>
</organism>
<dbReference type="AlphaFoldDB" id="A0A5K7S6Z0"/>
<dbReference type="EMBL" id="AP018694">
    <property type="protein sequence ID" value="BBE17341.1"/>
    <property type="molecule type" value="Genomic_DNA"/>
</dbReference>
<dbReference type="KEGG" id="anf:AQPE_1490"/>
<reference evidence="1" key="1">
    <citation type="journal article" date="2020" name="Int. J. Syst. Evol. Microbiol.">
        <title>Aquipluma nitroreducens gen. nov. sp. nov., a novel facultatively anaerobic bacterium isolated from a freshwater lake.</title>
        <authorList>
            <person name="Watanabe M."/>
            <person name="Kojima H."/>
            <person name="Fukui M."/>
        </authorList>
    </citation>
    <scope>NUCLEOTIDE SEQUENCE</scope>
    <source>
        <strain evidence="1">MeG22</strain>
    </source>
</reference>
<proteinExistence type="predicted"/>